<gene>
    <name evidence="6" type="ORF">TGEB3V08_LOCUS769</name>
</gene>
<comment type="similarity">
    <text evidence="1">Belongs to the multicopper oxidase family.</text>
</comment>
<dbReference type="GO" id="GO:0005886">
    <property type="term" value="C:plasma membrane"/>
    <property type="evidence" value="ECO:0007669"/>
    <property type="project" value="TreeGrafter"/>
</dbReference>
<dbReference type="PANTHER" id="PTHR11709:SF232">
    <property type="entry name" value="STRAW, ISOFORM G"/>
    <property type="match status" value="1"/>
</dbReference>
<dbReference type="InterPro" id="IPR002355">
    <property type="entry name" value="Cu_oxidase_Cu_BS"/>
</dbReference>
<dbReference type="CDD" id="cd13884">
    <property type="entry name" value="CuRO_2_tcLCC_insect_like"/>
    <property type="match status" value="1"/>
</dbReference>
<organism evidence="6">
    <name type="scientific">Timema genevievae</name>
    <name type="common">Walking stick</name>
    <dbReference type="NCBI Taxonomy" id="629358"/>
    <lineage>
        <taxon>Eukaryota</taxon>
        <taxon>Metazoa</taxon>
        <taxon>Ecdysozoa</taxon>
        <taxon>Arthropoda</taxon>
        <taxon>Hexapoda</taxon>
        <taxon>Insecta</taxon>
        <taxon>Pterygota</taxon>
        <taxon>Neoptera</taxon>
        <taxon>Polyneoptera</taxon>
        <taxon>Phasmatodea</taxon>
        <taxon>Timematodea</taxon>
        <taxon>Timematoidea</taxon>
        <taxon>Timematidae</taxon>
        <taxon>Timema</taxon>
    </lineage>
</organism>
<reference evidence="6" key="1">
    <citation type="submission" date="2020-11" db="EMBL/GenBank/DDBJ databases">
        <authorList>
            <person name="Tran Van P."/>
        </authorList>
    </citation>
    <scope>NUCLEOTIDE SEQUENCE</scope>
</reference>
<evidence type="ECO:0000256" key="1">
    <source>
        <dbReference type="ARBA" id="ARBA00010609"/>
    </source>
</evidence>
<feature type="domain" description="Plastocyanin-like" evidence="4">
    <location>
        <begin position="177"/>
        <end position="321"/>
    </location>
</feature>
<feature type="region of interest" description="Disordered" evidence="3">
    <location>
        <begin position="241"/>
        <end position="263"/>
    </location>
</feature>
<dbReference type="InterPro" id="IPR045087">
    <property type="entry name" value="Cu-oxidase_fam"/>
</dbReference>
<feature type="compositionally biased region" description="Basic residues" evidence="3">
    <location>
        <begin position="628"/>
        <end position="637"/>
    </location>
</feature>
<name>A0A7R9PGU5_TIMGE</name>
<dbReference type="PROSITE" id="PS00080">
    <property type="entry name" value="MULTICOPPER_OXIDASE2"/>
    <property type="match status" value="1"/>
</dbReference>
<feature type="compositionally biased region" description="Basic and acidic residues" evidence="3">
    <location>
        <begin position="653"/>
        <end position="662"/>
    </location>
</feature>
<dbReference type="Gene3D" id="2.60.40.420">
    <property type="entry name" value="Cupredoxins - blue copper proteins"/>
    <property type="match status" value="3"/>
</dbReference>
<dbReference type="GO" id="GO:0016491">
    <property type="term" value="F:oxidoreductase activity"/>
    <property type="evidence" value="ECO:0007669"/>
    <property type="project" value="TreeGrafter"/>
</dbReference>
<dbReference type="EMBL" id="OE839253">
    <property type="protein sequence ID" value="CAD7586405.1"/>
    <property type="molecule type" value="Genomic_DNA"/>
</dbReference>
<dbReference type="GO" id="GO:0006826">
    <property type="term" value="P:iron ion transport"/>
    <property type="evidence" value="ECO:0007669"/>
    <property type="project" value="TreeGrafter"/>
</dbReference>
<dbReference type="Pfam" id="PF00394">
    <property type="entry name" value="Cu-oxidase"/>
    <property type="match status" value="1"/>
</dbReference>
<feature type="compositionally biased region" description="Polar residues" evidence="3">
    <location>
        <begin position="247"/>
        <end position="263"/>
    </location>
</feature>
<evidence type="ECO:0000259" key="5">
    <source>
        <dbReference type="Pfam" id="PF07732"/>
    </source>
</evidence>
<evidence type="ECO:0000256" key="2">
    <source>
        <dbReference type="ARBA" id="ARBA00022723"/>
    </source>
</evidence>
<dbReference type="InterPro" id="IPR008972">
    <property type="entry name" value="Cupredoxin"/>
</dbReference>
<dbReference type="InterPro" id="IPR001117">
    <property type="entry name" value="Cu-oxidase_2nd"/>
</dbReference>
<keyword evidence="2" id="KW-0479">Metal-binding</keyword>
<dbReference type="AlphaFoldDB" id="A0A7R9PGU5"/>
<proteinExistence type="inferred from homology"/>
<protein>
    <submittedName>
        <fullName evidence="6">Uncharacterized protein</fullName>
    </submittedName>
</protein>
<dbReference type="SUPFAM" id="SSF49503">
    <property type="entry name" value="Cupredoxins"/>
    <property type="match status" value="2"/>
</dbReference>
<dbReference type="Pfam" id="PF07732">
    <property type="entry name" value="Cu-oxidase_3"/>
    <property type="match status" value="1"/>
</dbReference>
<accession>A0A7R9PGU5</accession>
<evidence type="ECO:0000313" key="6">
    <source>
        <dbReference type="EMBL" id="CAD7586405.1"/>
    </source>
</evidence>
<evidence type="ECO:0000259" key="4">
    <source>
        <dbReference type="Pfam" id="PF00394"/>
    </source>
</evidence>
<feature type="region of interest" description="Disordered" evidence="3">
    <location>
        <begin position="623"/>
        <end position="674"/>
    </location>
</feature>
<feature type="domain" description="Plastocyanin-like" evidence="5">
    <location>
        <begin position="70"/>
        <end position="158"/>
    </location>
</feature>
<dbReference type="PANTHER" id="PTHR11709">
    <property type="entry name" value="MULTI-COPPER OXIDASE"/>
    <property type="match status" value="1"/>
</dbReference>
<sequence length="754" mass="84879">MSDISGIKEYEMRNGKPAIFTDCTRECKAGAPRRICYYRFVLELYQVKMVWDIDQSNTYVRQKEGGKNSTVCKNDKIVVDLISNAHGFQECIHWHGLLQEGSQYYDGVPMLTQCAVQFPDTFRYQFNGSGGHETSTSINISGFNKPDGVHGSLVIRCPKSEEVNSHLYDYDHPNHTLSVTGWTHRPTTMDHHPGVVDRNSGVPSNLLINGKGQYTYYPVYFGYMLRGKILTDFLNPHAAEARERDNSLANIKESSPDGNTTRTPLAKFMVKRGKRYRFRLINSSSFICQIQIFIEDHNMTIIGTDGEPCEPRTVKSVITSPGMVGKGEINVDKGGEGEEKLCPDNYKPRQLHPKGQAAQRFDIVIYAIGTRKSYWIQAKALGPCDGSNIGQVAILKYNNNDEESIPETPRPTPNNSLPEGVDLLSSRLIEMCVYHSFVVRIGHYRTGQPPAPIGRDIDGYGLEFDGMNTIMIEADYVWLRVDTMNAGVGDREEGRGVGKGMKAASCNALGKHDPQLGMINNISDFDLEGPIISQYIDEDIICNKTHLSPTCRKSEICVCKHIETLPLNKVVELVFYSPDRYWLIHCHFDMHMIAGMKFVLHVGTKEDLPPVPKESKDMQDTFLQSFNKTRKPTRRRVKKEDPTQSYETGDDEKEGRDSEEVRSNNTAGLKHKSKNHLSTYNMKIDGRIQEVRKNTFMIVHGITASRDKYSDMGKVKNTRDEDYTASTPEFGPSIFAIGLSQTASLKDVPGRGHP</sequence>
<dbReference type="InterPro" id="IPR011707">
    <property type="entry name" value="Cu-oxidase-like_N"/>
</dbReference>
<evidence type="ECO:0000256" key="3">
    <source>
        <dbReference type="SAM" id="MobiDB-lite"/>
    </source>
</evidence>
<dbReference type="GO" id="GO:0005507">
    <property type="term" value="F:copper ion binding"/>
    <property type="evidence" value="ECO:0007669"/>
    <property type="project" value="InterPro"/>
</dbReference>